<feature type="transmembrane region" description="Helical" evidence="5">
    <location>
        <begin position="325"/>
        <end position="352"/>
    </location>
</feature>
<dbReference type="AlphaFoldDB" id="A0A364K112"/>
<dbReference type="InterPro" id="IPR001902">
    <property type="entry name" value="SLC26A/SulP_fam"/>
</dbReference>
<name>A0A364K112_9BACL</name>
<dbReference type="InterPro" id="IPR011547">
    <property type="entry name" value="SLC26A/SulP_dom"/>
</dbReference>
<gene>
    <name evidence="7" type="ORF">DL897_16690</name>
</gene>
<feature type="transmembrane region" description="Helical" evidence="5">
    <location>
        <begin position="123"/>
        <end position="147"/>
    </location>
</feature>
<accession>A0A364K112</accession>
<evidence type="ECO:0000256" key="5">
    <source>
        <dbReference type="SAM" id="Phobius"/>
    </source>
</evidence>
<reference evidence="7 8" key="1">
    <citation type="submission" date="2018-06" db="EMBL/GenBank/DDBJ databases">
        <title>Thermoflavimicrobium daqus sp. nov., a thermophilic microbe isolated from Moutai-flavour Daqu.</title>
        <authorList>
            <person name="Wang X."/>
            <person name="Zhou H."/>
        </authorList>
    </citation>
    <scope>NUCLEOTIDE SEQUENCE [LARGE SCALE GENOMIC DNA]</scope>
    <source>
        <strain evidence="7 8">FBKL4.011</strain>
    </source>
</reference>
<feature type="transmembrane region" description="Helical" evidence="5">
    <location>
        <begin position="68"/>
        <end position="88"/>
    </location>
</feature>
<feature type="domain" description="SLC26A/SulP transporter" evidence="6">
    <location>
        <begin position="15"/>
        <end position="379"/>
    </location>
</feature>
<keyword evidence="3 5" id="KW-1133">Transmembrane helix</keyword>
<feature type="transmembrane region" description="Helical" evidence="5">
    <location>
        <begin position="373"/>
        <end position="402"/>
    </location>
</feature>
<dbReference type="Pfam" id="PF00916">
    <property type="entry name" value="Sulfate_transp"/>
    <property type="match status" value="1"/>
</dbReference>
<feature type="transmembrane region" description="Helical" evidence="5">
    <location>
        <begin position="192"/>
        <end position="210"/>
    </location>
</feature>
<evidence type="ECO:0000313" key="8">
    <source>
        <dbReference type="Proteomes" id="UP000251213"/>
    </source>
</evidence>
<dbReference type="GO" id="GO:0016020">
    <property type="term" value="C:membrane"/>
    <property type="evidence" value="ECO:0007669"/>
    <property type="project" value="UniProtKB-SubCell"/>
</dbReference>
<evidence type="ECO:0000256" key="3">
    <source>
        <dbReference type="ARBA" id="ARBA00022989"/>
    </source>
</evidence>
<dbReference type="GO" id="GO:0055085">
    <property type="term" value="P:transmembrane transport"/>
    <property type="evidence" value="ECO:0007669"/>
    <property type="project" value="InterPro"/>
</dbReference>
<keyword evidence="8" id="KW-1185">Reference proteome</keyword>
<reference evidence="7 8" key="2">
    <citation type="submission" date="2018-06" db="EMBL/GenBank/DDBJ databases">
        <authorList>
            <person name="Zhirakovskaya E."/>
        </authorList>
    </citation>
    <scope>NUCLEOTIDE SEQUENCE [LARGE SCALE GENOMIC DNA]</scope>
    <source>
        <strain evidence="7 8">FBKL4.011</strain>
    </source>
</reference>
<feature type="transmembrane region" description="Helical" evidence="5">
    <location>
        <begin position="20"/>
        <end position="39"/>
    </location>
</feature>
<comment type="caution">
    <text evidence="7">The sequence shown here is derived from an EMBL/GenBank/DDBJ whole genome shotgun (WGS) entry which is preliminary data.</text>
</comment>
<evidence type="ECO:0000256" key="4">
    <source>
        <dbReference type="ARBA" id="ARBA00023136"/>
    </source>
</evidence>
<evidence type="ECO:0000259" key="6">
    <source>
        <dbReference type="Pfam" id="PF00916"/>
    </source>
</evidence>
<comment type="subcellular location">
    <subcellularLocation>
        <location evidence="1">Membrane</location>
        <topology evidence="1">Multi-pass membrane protein</topology>
    </subcellularLocation>
</comment>
<dbReference type="OrthoDB" id="9771198at2"/>
<protein>
    <submittedName>
        <fullName evidence="7">Sodium-independent anion transporter</fullName>
    </submittedName>
</protein>
<evidence type="ECO:0000256" key="1">
    <source>
        <dbReference type="ARBA" id="ARBA00004141"/>
    </source>
</evidence>
<evidence type="ECO:0000256" key="2">
    <source>
        <dbReference type="ARBA" id="ARBA00022692"/>
    </source>
</evidence>
<organism evidence="7 8">
    <name type="scientific">Thermoflavimicrobium daqui</name>
    <dbReference type="NCBI Taxonomy" id="2137476"/>
    <lineage>
        <taxon>Bacteria</taxon>
        <taxon>Bacillati</taxon>
        <taxon>Bacillota</taxon>
        <taxon>Bacilli</taxon>
        <taxon>Bacillales</taxon>
        <taxon>Thermoactinomycetaceae</taxon>
        <taxon>Thermoflavimicrobium</taxon>
    </lineage>
</organism>
<dbReference type="PANTHER" id="PTHR11814">
    <property type="entry name" value="SULFATE TRANSPORTER"/>
    <property type="match status" value="1"/>
</dbReference>
<sequence length="430" mass="46410">MNFKASFRSYTFARFQRDLMAGLIVGIVAIPLGIAFAVASGVRPEYGIYTTIVAGALISLFGGSKYQIGGPTGAFVPILLGIVLNYGYENLLIAGFLAGIMLILMGIMKLGNLISYIPQPVTIGFTAGIAVTIFSGQIANFLGLRNVKKKEGFIANMEEIIIHLETFNIYSIVTALICFSVLWLSSFYFPKFPAPLFGLFVSTLVAVFFFPNQVDTIGSVYGKISTQLPSIQFPKITWEKIMTLLPPALSIALLGGIESLLSAVVADRMSGEKHRSNKELIGQGIANIATPLFGGIPATGAIARTATNIKSGATSPVAGVTHSMVVLLVLWLFFDYAAYIPLACFAPILMVIAWKMSERKEFMHILKSKKSDAAILTVTFLLTVLIDLVVGVGCGLLLASILCCIKIAKTIKVKKDLTNKQVIILFELKD</sequence>
<keyword evidence="4 5" id="KW-0472">Membrane</keyword>
<feature type="transmembrane region" description="Helical" evidence="5">
    <location>
        <begin position="244"/>
        <end position="266"/>
    </location>
</feature>
<dbReference type="EMBL" id="QJKK01000015">
    <property type="protein sequence ID" value="RAL21376.1"/>
    <property type="molecule type" value="Genomic_DNA"/>
</dbReference>
<keyword evidence="2 5" id="KW-0812">Transmembrane</keyword>
<evidence type="ECO:0000313" key="7">
    <source>
        <dbReference type="EMBL" id="RAL21376.1"/>
    </source>
</evidence>
<feature type="transmembrane region" description="Helical" evidence="5">
    <location>
        <begin position="167"/>
        <end position="186"/>
    </location>
</feature>
<dbReference type="Proteomes" id="UP000251213">
    <property type="component" value="Unassembled WGS sequence"/>
</dbReference>
<proteinExistence type="predicted"/>
<feature type="transmembrane region" description="Helical" evidence="5">
    <location>
        <begin position="95"/>
        <end position="117"/>
    </location>
</feature>